<evidence type="ECO:0000313" key="11">
    <source>
        <dbReference type="Proteomes" id="UP000264702"/>
    </source>
</evidence>
<evidence type="ECO:0000256" key="8">
    <source>
        <dbReference type="HAMAP-Rule" id="MF_00316"/>
    </source>
</evidence>
<comment type="subcellular location">
    <subcellularLocation>
        <location evidence="8">Cytoplasm</location>
    </subcellularLocation>
</comment>
<evidence type="ECO:0000256" key="7">
    <source>
        <dbReference type="ARBA" id="ARBA00023150"/>
    </source>
</evidence>
<comment type="caution">
    <text evidence="10">The sequence shown here is derived from an EMBL/GenBank/DDBJ whole genome shotgun (WGS) entry which is preliminary data.</text>
</comment>
<dbReference type="GO" id="GO:0005525">
    <property type="term" value="F:GTP binding"/>
    <property type="evidence" value="ECO:0007669"/>
    <property type="project" value="UniProtKB-UniRule"/>
</dbReference>
<dbReference type="Gene3D" id="3.90.550.10">
    <property type="entry name" value="Spore Coat Polysaccharide Biosynthesis Protein SpsA, Chain A"/>
    <property type="match status" value="1"/>
</dbReference>
<feature type="binding site" evidence="8">
    <location>
        <position position="94"/>
    </location>
    <ligand>
        <name>Mg(2+)</name>
        <dbReference type="ChEBI" id="CHEBI:18420"/>
    </ligand>
</feature>
<feature type="binding site" evidence="8">
    <location>
        <position position="61"/>
    </location>
    <ligand>
        <name>GTP</name>
        <dbReference type="ChEBI" id="CHEBI:37565"/>
    </ligand>
</feature>
<evidence type="ECO:0000256" key="4">
    <source>
        <dbReference type="ARBA" id="ARBA00022741"/>
    </source>
</evidence>
<keyword evidence="3 8" id="KW-0479">Metal-binding</keyword>
<protein>
    <recommendedName>
        <fullName evidence="8">Probable molybdenum cofactor guanylyltransferase</fullName>
        <shortName evidence="8">MoCo guanylyltransferase</shortName>
        <ecNumber evidence="8">2.7.7.77</ecNumber>
    </recommendedName>
    <alternativeName>
        <fullName evidence="8">GTP:molybdopterin guanylyltransferase</fullName>
    </alternativeName>
    <alternativeName>
        <fullName evidence="8">Mo-MPT guanylyltransferase</fullName>
    </alternativeName>
    <alternativeName>
        <fullName evidence="8">Molybdopterin guanylyltransferase</fullName>
    </alternativeName>
    <alternativeName>
        <fullName evidence="8">Molybdopterin-guanine dinucleotide synthase</fullName>
        <shortName evidence="8">MGD synthase</shortName>
    </alternativeName>
</protein>
<dbReference type="GO" id="GO:0046872">
    <property type="term" value="F:metal ion binding"/>
    <property type="evidence" value="ECO:0007669"/>
    <property type="project" value="UniProtKB-KW"/>
</dbReference>
<dbReference type="GO" id="GO:0061603">
    <property type="term" value="F:molybdenum cofactor guanylyltransferase activity"/>
    <property type="evidence" value="ECO:0007669"/>
    <property type="project" value="UniProtKB-EC"/>
</dbReference>
<comment type="similarity">
    <text evidence="8">Belongs to the MobA family.</text>
</comment>
<gene>
    <name evidence="8" type="primary">mobA</name>
    <name evidence="10" type="ORF">D0Y96_04215</name>
</gene>
<dbReference type="Proteomes" id="UP000264702">
    <property type="component" value="Unassembled WGS sequence"/>
</dbReference>
<dbReference type="InterPro" id="IPR025877">
    <property type="entry name" value="MobA-like_NTP_Trfase"/>
</dbReference>
<dbReference type="GO" id="GO:0006777">
    <property type="term" value="P:Mo-molybdopterin cofactor biosynthetic process"/>
    <property type="evidence" value="ECO:0007669"/>
    <property type="project" value="UniProtKB-KW"/>
</dbReference>
<sequence>MNAFVLAGGRSLRMGRDKALLEVNGRPLIELALEKLRELGFTPRIAGLRPDLEGFAPVVFDRQGGGDERCGPLAGIEAALAASDEEVNLFLPVDLPLLPGAFLRWLARRAETTQAPATIPTVNGRAQPLCSVYRRELLPGLSEALREGRYRVMTAVEEAAQGARGRMDVFDVEAVAAALQAGEWPQERPVYEWFRNLNAPDDVAAVEQTAPSIHHAGH</sequence>
<keyword evidence="5 8" id="KW-0460">Magnesium</keyword>
<dbReference type="InterPro" id="IPR029044">
    <property type="entry name" value="Nucleotide-diphossugar_trans"/>
</dbReference>
<proteinExistence type="inferred from homology"/>
<feature type="binding site" evidence="8">
    <location>
        <position position="18"/>
    </location>
    <ligand>
        <name>GTP</name>
        <dbReference type="ChEBI" id="CHEBI:37565"/>
    </ligand>
</feature>
<dbReference type="EC" id="2.7.7.77" evidence="8"/>
<dbReference type="EMBL" id="QVQT01000002">
    <property type="protein sequence ID" value="RFU17374.1"/>
    <property type="molecule type" value="Genomic_DNA"/>
</dbReference>
<comment type="domain">
    <text evidence="8">The N-terminal domain determines nucleotide recognition and specific binding, while the C-terminal domain determines the specific binding to the target protein.</text>
</comment>
<keyword evidence="2 8" id="KW-0808">Transferase</keyword>
<keyword evidence="7 8" id="KW-0501">Molybdenum cofactor biosynthesis</keyword>
<evidence type="ECO:0000256" key="2">
    <source>
        <dbReference type="ARBA" id="ARBA00022679"/>
    </source>
</evidence>
<comment type="caution">
    <text evidence="8">Lacks conserved residue(s) required for the propagation of feature annotation.</text>
</comment>
<dbReference type="PANTHER" id="PTHR19136">
    <property type="entry name" value="MOLYBDENUM COFACTOR GUANYLYLTRANSFERASE"/>
    <property type="match status" value="1"/>
</dbReference>
<comment type="cofactor">
    <cofactor evidence="8">
        <name>Mg(2+)</name>
        <dbReference type="ChEBI" id="CHEBI:18420"/>
    </cofactor>
</comment>
<dbReference type="GO" id="GO:0005737">
    <property type="term" value="C:cytoplasm"/>
    <property type="evidence" value="ECO:0007669"/>
    <property type="project" value="UniProtKB-SubCell"/>
</dbReference>
<dbReference type="SUPFAM" id="SSF53448">
    <property type="entry name" value="Nucleotide-diphospho-sugar transferases"/>
    <property type="match status" value="1"/>
</dbReference>
<accession>A0A372IR65</accession>
<dbReference type="PANTHER" id="PTHR19136:SF81">
    <property type="entry name" value="MOLYBDENUM COFACTOR GUANYLYLTRANSFERASE"/>
    <property type="match status" value="1"/>
</dbReference>
<keyword evidence="4 8" id="KW-0547">Nucleotide-binding</keyword>
<dbReference type="CDD" id="cd02503">
    <property type="entry name" value="MobA"/>
    <property type="match status" value="1"/>
</dbReference>
<evidence type="ECO:0000256" key="6">
    <source>
        <dbReference type="ARBA" id="ARBA00023134"/>
    </source>
</evidence>
<evidence type="ECO:0000313" key="10">
    <source>
        <dbReference type="EMBL" id="RFU17374.1"/>
    </source>
</evidence>
<feature type="binding site" evidence="8">
    <location>
        <begin position="6"/>
        <end position="8"/>
    </location>
    <ligand>
        <name>GTP</name>
        <dbReference type="ChEBI" id="CHEBI:37565"/>
    </ligand>
</feature>
<comment type="function">
    <text evidence="8">Transfers a GMP moiety from GTP to Mo-molybdopterin (Mo-MPT) cofactor (Moco or molybdenum cofactor) to form Mo-molybdopterin guanine dinucleotide (Mo-MGD) cofactor.</text>
</comment>
<evidence type="ECO:0000259" key="9">
    <source>
        <dbReference type="Pfam" id="PF12804"/>
    </source>
</evidence>
<name>A0A372IR65_9BACT</name>
<dbReference type="AlphaFoldDB" id="A0A372IR65"/>
<dbReference type="RefSeq" id="WP_117298122.1">
    <property type="nucleotide sequence ID" value="NZ_QVQT02000002.1"/>
</dbReference>
<dbReference type="HAMAP" id="MF_00316">
    <property type="entry name" value="MobA"/>
    <property type="match status" value="1"/>
</dbReference>
<comment type="catalytic activity">
    <reaction evidence="8">
        <text>Mo-molybdopterin + GTP + H(+) = Mo-molybdopterin guanine dinucleotide + diphosphate</text>
        <dbReference type="Rhea" id="RHEA:34243"/>
        <dbReference type="ChEBI" id="CHEBI:15378"/>
        <dbReference type="ChEBI" id="CHEBI:33019"/>
        <dbReference type="ChEBI" id="CHEBI:37565"/>
        <dbReference type="ChEBI" id="CHEBI:71302"/>
        <dbReference type="ChEBI" id="CHEBI:71310"/>
        <dbReference type="EC" id="2.7.7.77"/>
    </reaction>
</comment>
<evidence type="ECO:0000256" key="5">
    <source>
        <dbReference type="ARBA" id="ARBA00022842"/>
    </source>
</evidence>
<keyword evidence="1 8" id="KW-0963">Cytoplasm</keyword>
<reference evidence="10 11" key="1">
    <citation type="submission" date="2018-08" db="EMBL/GenBank/DDBJ databases">
        <title>Acidipila sp. 4G-K13, an acidobacterium isolated from forest soil.</title>
        <authorList>
            <person name="Gao Z.-H."/>
            <person name="Qiu L.-H."/>
        </authorList>
    </citation>
    <scope>NUCLEOTIDE SEQUENCE [LARGE SCALE GENOMIC DNA]</scope>
    <source>
        <strain evidence="10 11">4G-K13</strain>
    </source>
</reference>
<dbReference type="Pfam" id="PF12804">
    <property type="entry name" value="NTP_transf_3"/>
    <property type="match status" value="1"/>
</dbReference>
<organism evidence="10 11">
    <name type="scientific">Paracidobacterium acidisoli</name>
    <dbReference type="NCBI Taxonomy" id="2303751"/>
    <lineage>
        <taxon>Bacteria</taxon>
        <taxon>Pseudomonadati</taxon>
        <taxon>Acidobacteriota</taxon>
        <taxon>Terriglobia</taxon>
        <taxon>Terriglobales</taxon>
        <taxon>Acidobacteriaceae</taxon>
        <taxon>Paracidobacterium</taxon>
    </lineage>
</organism>
<feature type="domain" description="MobA-like NTP transferase" evidence="9">
    <location>
        <begin position="3"/>
        <end position="153"/>
    </location>
</feature>
<keyword evidence="11" id="KW-1185">Reference proteome</keyword>
<keyword evidence="6 8" id="KW-0342">GTP-binding</keyword>
<keyword evidence="10" id="KW-0548">Nucleotidyltransferase</keyword>
<feature type="binding site" evidence="8">
    <location>
        <position position="94"/>
    </location>
    <ligand>
        <name>GTP</name>
        <dbReference type="ChEBI" id="CHEBI:37565"/>
    </ligand>
</feature>
<evidence type="ECO:0000256" key="1">
    <source>
        <dbReference type="ARBA" id="ARBA00022490"/>
    </source>
</evidence>
<dbReference type="InterPro" id="IPR013482">
    <property type="entry name" value="Molybde_CF_guanTrfase"/>
</dbReference>
<evidence type="ECO:0000256" key="3">
    <source>
        <dbReference type="ARBA" id="ARBA00022723"/>
    </source>
</evidence>
<dbReference type="OrthoDB" id="9788394at2"/>